<comment type="function">
    <text evidence="2">The lipid II isoglutaminyl synthase complex catalyzes the formation of alpha-D-isoglutamine in the cell wall lipid II stem peptide. The GatD subunit catalyzes the hydrolysis of glutamine to glutamate and ammonia. The resulting ammonia molecule is channeled to the active site of MurT.</text>
</comment>
<dbReference type="Gene3D" id="3.40.50.880">
    <property type="match status" value="1"/>
</dbReference>
<gene>
    <name evidence="2" type="primary">gatD</name>
    <name evidence="4" type="ORF">H8S37_03380</name>
</gene>
<dbReference type="EC" id="3.5.1.2" evidence="2"/>
<dbReference type="InterPro" id="IPR043702">
    <property type="entry name" value="Lipid_II_synth_GatD"/>
</dbReference>
<comment type="pathway">
    <text evidence="2">Cell wall biogenesis; peptidoglycan biosynthesis.</text>
</comment>
<evidence type="ECO:0000259" key="3">
    <source>
        <dbReference type="Pfam" id="PF07685"/>
    </source>
</evidence>
<evidence type="ECO:0000313" key="5">
    <source>
        <dbReference type="Proteomes" id="UP000652477"/>
    </source>
</evidence>
<dbReference type="EMBL" id="JACOPF010000001">
    <property type="protein sequence ID" value="MBC5687976.1"/>
    <property type="molecule type" value="Genomic_DNA"/>
</dbReference>
<proteinExistence type="inferred from homology"/>
<keyword evidence="2" id="KW-0961">Cell wall biogenesis/degradation</keyword>
<keyword evidence="2" id="KW-0378">Hydrolase</keyword>
<accession>A0A923RP26</accession>
<dbReference type="Pfam" id="PF07685">
    <property type="entry name" value="GATase_3"/>
    <property type="match status" value="1"/>
</dbReference>
<dbReference type="SUPFAM" id="SSF52317">
    <property type="entry name" value="Class I glutamine amidotransferase-like"/>
    <property type="match status" value="1"/>
</dbReference>
<dbReference type="HAMAP" id="MF_02213">
    <property type="entry name" value="Lipid_II_synth_GatD"/>
    <property type="match status" value="1"/>
</dbReference>
<evidence type="ECO:0000256" key="2">
    <source>
        <dbReference type="HAMAP-Rule" id="MF_02213"/>
    </source>
</evidence>
<feature type="active site" description="Nucleophile" evidence="2">
    <location>
        <position position="93"/>
    </location>
</feature>
<comment type="catalytic activity">
    <reaction evidence="2">
        <text>L-glutamine + H2O = L-glutamate + NH4(+)</text>
        <dbReference type="Rhea" id="RHEA:15889"/>
        <dbReference type="ChEBI" id="CHEBI:15377"/>
        <dbReference type="ChEBI" id="CHEBI:28938"/>
        <dbReference type="ChEBI" id="CHEBI:29985"/>
        <dbReference type="ChEBI" id="CHEBI:58359"/>
        <dbReference type="EC" id="3.5.1.2"/>
    </reaction>
</comment>
<sequence>MKLTIGHLYPDLLNLYGDRGNIQCFRKRLEWRGMEAEVIPFLSGDSIDFSKLDIVLLGGGSDREQEIVCNYLKDIQTDFQSFVEKDGVVLAVCGGYQLLGKYYKTDKKTIEGLSILDITTEWQPERLIRNIVLNSPLFDTPVVGFENHGGRTYIGNHTPFGKVFYGLGNTGKSGYEGVVYKNVIATYLHGPLLPKNPHVCDYLLERALKRKYGPDVTLPSLPDELEHKANQYIVDRYSDKKYILKETIKRHT</sequence>
<dbReference type="GO" id="GO:0009236">
    <property type="term" value="P:cobalamin biosynthetic process"/>
    <property type="evidence" value="ECO:0007669"/>
    <property type="project" value="InterPro"/>
</dbReference>
<dbReference type="PANTHER" id="PTHR21343">
    <property type="entry name" value="DETHIOBIOTIN SYNTHETASE"/>
    <property type="match status" value="1"/>
</dbReference>
<evidence type="ECO:0000256" key="1">
    <source>
        <dbReference type="ARBA" id="ARBA00022962"/>
    </source>
</evidence>
<dbReference type="InterPro" id="IPR029062">
    <property type="entry name" value="Class_I_gatase-like"/>
</dbReference>
<feature type="domain" description="CobB/CobQ-like glutamine amidotransferase" evidence="3">
    <location>
        <begin position="4"/>
        <end position="196"/>
    </location>
</feature>
<keyword evidence="2" id="KW-0573">Peptidoglycan synthesis</keyword>
<evidence type="ECO:0000313" key="4">
    <source>
        <dbReference type="EMBL" id="MBC5687976.1"/>
    </source>
</evidence>
<dbReference type="InterPro" id="IPR033949">
    <property type="entry name" value="CobQ_GATase1"/>
</dbReference>
<dbReference type="InterPro" id="IPR011698">
    <property type="entry name" value="GATase_3"/>
</dbReference>
<dbReference type="GO" id="GO:0004359">
    <property type="term" value="F:glutaminase activity"/>
    <property type="evidence" value="ECO:0007669"/>
    <property type="project" value="UniProtKB-UniRule"/>
</dbReference>
<reference evidence="4" key="1">
    <citation type="submission" date="2020-08" db="EMBL/GenBank/DDBJ databases">
        <title>Genome public.</title>
        <authorList>
            <person name="Liu C."/>
            <person name="Sun Q."/>
        </authorList>
    </citation>
    <scope>NUCLEOTIDE SEQUENCE</scope>
    <source>
        <strain evidence="4">NSJ-55</strain>
    </source>
</reference>
<protein>
    <recommendedName>
        <fullName evidence="2">Lipid II isoglutaminyl synthase (glutamine-hydrolyzing) subunit GatD</fullName>
        <ecNumber evidence="2">6.3.5.13</ecNumber>
    </recommendedName>
    <alternativeName>
        <fullName evidence="2">Lipid II isoglutaminyl synthase glutaminase subunit</fullName>
        <ecNumber evidence="2">3.5.1.2</ecNumber>
    </alternativeName>
</protein>
<dbReference type="EC" id="6.3.5.13" evidence="2"/>
<dbReference type="RefSeq" id="WP_186874624.1">
    <property type="nucleotide sequence ID" value="NZ_JACOPF010000001.1"/>
</dbReference>
<comment type="catalytic activity">
    <reaction evidence="2">
        <text>beta-D-GlcNAc-(1-&gt;4)-Mur2Ac(oyl-L-Ala-gamma-D-Glu-L-Lys-D-Ala-D-Ala)-di-trans,octa-cis-undecaprenyl diphosphate + L-glutamine + ATP + H2O = beta-D-GlcNAc-(1-&gt;4)-Mur2Ac(oyl-L-Ala-D-isoglutaminyl-L-Lys-D-Ala-D-Ala)-di-trans,octa-cis-undecaprenyl diphosphate + L-glutamate + ADP + phosphate + H(+)</text>
        <dbReference type="Rhea" id="RHEA:57928"/>
        <dbReference type="ChEBI" id="CHEBI:15377"/>
        <dbReference type="ChEBI" id="CHEBI:15378"/>
        <dbReference type="ChEBI" id="CHEBI:29985"/>
        <dbReference type="ChEBI" id="CHEBI:30616"/>
        <dbReference type="ChEBI" id="CHEBI:43474"/>
        <dbReference type="ChEBI" id="CHEBI:58359"/>
        <dbReference type="ChEBI" id="CHEBI:60033"/>
        <dbReference type="ChEBI" id="CHEBI:62233"/>
        <dbReference type="ChEBI" id="CHEBI:456216"/>
        <dbReference type="EC" id="6.3.5.13"/>
    </reaction>
</comment>
<organism evidence="4 5">
    <name type="scientific">Mediterraneibacter hominis</name>
    <dbReference type="NCBI Taxonomy" id="2763054"/>
    <lineage>
        <taxon>Bacteria</taxon>
        <taxon>Bacillati</taxon>
        <taxon>Bacillota</taxon>
        <taxon>Clostridia</taxon>
        <taxon>Lachnospirales</taxon>
        <taxon>Lachnospiraceae</taxon>
        <taxon>Mediterraneibacter</taxon>
    </lineage>
</organism>
<feature type="binding site" evidence="2">
    <location>
        <position position="126"/>
    </location>
    <ligand>
        <name>substrate</name>
    </ligand>
</feature>
<comment type="caution">
    <text evidence="4">The sequence shown here is derived from an EMBL/GenBank/DDBJ whole genome shotgun (WGS) entry which is preliminary data.</text>
</comment>
<keyword evidence="1 2" id="KW-0315">Glutamine amidotransferase</keyword>
<dbReference type="GO" id="GO:0009252">
    <property type="term" value="P:peptidoglycan biosynthetic process"/>
    <property type="evidence" value="ECO:0007669"/>
    <property type="project" value="UniProtKB-UniRule"/>
</dbReference>
<comment type="subunit">
    <text evidence="2">Forms a heterodimer with MurT.</text>
</comment>
<keyword evidence="2" id="KW-0133">Cell shape</keyword>
<keyword evidence="5" id="KW-1185">Reference proteome</keyword>
<dbReference type="PANTHER" id="PTHR21343:SF9">
    <property type="entry name" value="LIPID II ISOGLUTAMINYL SYNTHASE (GLUTAMINE-HYDROLYZING) SUBUNIT GATD"/>
    <property type="match status" value="1"/>
</dbReference>
<dbReference type="Proteomes" id="UP000652477">
    <property type="component" value="Unassembled WGS sequence"/>
</dbReference>
<dbReference type="AlphaFoldDB" id="A0A923RP26"/>
<dbReference type="GO" id="GO:0140282">
    <property type="term" value="F:carbon-nitrogen ligase activity on lipid II"/>
    <property type="evidence" value="ECO:0007669"/>
    <property type="project" value="UniProtKB-UniRule"/>
</dbReference>
<dbReference type="CDD" id="cd01750">
    <property type="entry name" value="GATase1_CobQ"/>
    <property type="match status" value="1"/>
</dbReference>
<name>A0A923RP26_9FIRM</name>
<feature type="active site" evidence="2">
    <location>
        <position position="189"/>
    </location>
</feature>
<dbReference type="GO" id="GO:0008360">
    <property type="term" value="P:regulation of cell shape"/>
    <property type="evidence" value="ECO:0007669"/>
    <property type="project" value="UniProtKB-KW"/>
</dbReference>
<keyword evidence="2" id="KW-0436">Ligase</keyword>
<dbReference type="PROSITE" id="PS51274">
    <property type="entry name" value="GATASE_COBBQ"/>
    <property type="match status" value="1"/>
</dbReference>
<dbReference type="GO" id="GO:0071555">
    <property type="term" value="P:cell wall organization"/>
    <property type="evidence" value="ECO:0007669"/>
    <property type="project" value="UniProtKB-KW"/>
</dbReference>
<comment type="similarity">
    <text evidence="2">Belongs to the CobB/CobQ family. GatD subfamily.</text>
</comment>